<dbReference type="GO" id="GO:0008168">
    <property type="term" value="F:methyltransferase activity"/>
    <property type="evidence" value="ECO:0007669"/>
    <property type="project" value="UniProtKB-KW"/>
</dbReference>
<feature type="transmembrane region" description="Helical" evidence="9">
    <location>
        <begin position="167"/>
        <end position="188"/>
    </location>
</feature>
<evidence type="ECO:0000256" key="4">
    <source>
        <dbReference type="ARBA" id="ARBA00022692"/>
    </source>
</evidence>
<evidence type="ECO:0000256" key="9">
    <source>
        <dbReference type="SAM" id="Phobius"/>
    </source>
</evidence>
<dbReference type="AlphaFoldDB" id="A0A505IJN6"/>
<evidence type="ECO:0000256" key="6">
    <source>
        <dbReference type="ARBA" id="ARBA00023136"/>
    </source>
</evidence>
<dbReference type="VEuPathDB" id="FungiDB:ATCC64974_61810"/>
<evidence type="ECO:0000256" key="1">
    <source>
        <dbReference type="ARBA" id="ARBA00004651"/>
    </source>
</evidence>
<dbReference type="GO" id="GO:0032259">
    <property type="term" value="P:methylation"/>
    <property type="evidence" value="ECO:0007669"/>
    <property type="project" value="UniProtKB-KW"/>
</dbReference>
<dbReference type="PROSITE" id="PS50850">
    <property type="entry name" value="MFS"/>
    <property type="match status" value="1"/>
</dbReference>
<dbReference type="PANTHER" id="PTHR23502">
    <property type="entry name" value="MAJOR FACILITATOR SUPERFAMILY"/>
    <property type="match status" value="1"/>
</dbReference>
<evidence type="ECO:0000256" key="2">
    <source>
        <dbReference type="ARBA" id="ARBA00022448"/>
    </source>
</evidence>
<feature type="transmembrane region" description="Helical" evidence="9">
    <location>
        <begin position="70"/>
        <end position="87"/>
    </location>
</feature>
<feature type="transmembrane region" description="Helical" evidence="9">
    <location>
        <begin position="380"/>
        <end position="401"/>
    </location>
</feature>
<dbReference type="SUPFAM" id="SSF53756">
    <property type="entry name" value="UDP-Glycosyltransferase/glycogen phosphorylase"/>
    <property type="match status" value="1"/>
</dbReference>
<dbReference type="CDD" id="cd17323">
    <property type="entry name" value="MFS_Tpo1_MDR_like"/>
    <property type="match status" value="1"/>
</dbReference>
<keyword evidence="11" id="KW-0489">Methyltransferase</keyword>
<feature type="transmembrane region" description="Helical" evidence="9">
    <location>
        <begin position="475"/>
        <end position="497"/>
    </location>
</feature>
<dbReference type="VEuPathDB" id="FungiDB:M747DRAFT_292024"/>
<dbReference type="PANTHER" id="PTHR23502:SF186">
    <property type="entry name" value="MAJOR FACILITATOR SUPERFAMILY (MFS) PROFILE DOMAIN-CONTAINING PROTEIN"/>
    <property type="match status" value="1"/>
</dbReference>
<evidence type="ECO:0000313" key="11">
    <source>
        <dbReference type="EMBL" id="TPR09272.1"/>
    </source>
</evidence>
<feature type="transmembrane region" description="Helical" evidence="9">
    <location>
        <begin position="407"/>
        <end position="431"/>
    </location>
</feature>
<evidence type="ECO:0000313" key="12">
    <source>
        <dbReference type="Proteomes" id="UP000197666"/>
    </source>
</evidence>
<feature type="transmembrane region" description="Helical" evidence="9">
    <location>
        <begin position="195"/>
        <end position="218"/>
    </location>
</feature>
<organism evidence="11 12">
    <name type="scientific">Aspergillus niger</name>
    <dbReference type="NCBI Taxonomy" id="5061"/>
    <lineage>
        <taxon>Eukaryota</taxon>
        <taxon>Fungi</taxon>
        <taxon>Dikarya</taxon>
        <taxon>Ascomycota</taxon>
        <taxon>Pezizomycotina</taxon>
        <taxon>Eurotiomycetes</taxon>
        <taxon>Eurotiomycetidae</taxon>
        <taxon>Eurotiales</taxon>
        <taxon>Aspergillaceae</taxon>
        <taxon>Aspergillus</taxon>
        <taxon>Aspergillus subgen. Circumdati</taxon>
    </lineage>
</organism>
<feature type="transmembrane region" description="Helical" evidence="9">
    <location>
        <begin position="438"/>
        <end position="463"/>
    </location>
</feature>
<name>A0A505IJN6_ASPNG</name>
<reference evidence="12" key="1">
    <citation type="submission" date="2018-10" db="EMBL/GenBank/DDBJ databases">
        <title>FDA dAtabase for Regulatory Grade micrObial Sequences (FDA-ARGOS): Supporting development and validation of Infectious Disease Dx tests.</title>
        <authorList>
            <person name="Kerrigan L."/>
            <person name="Tallon L."/>
            <person name="Sadzewicz L."/>
            <person name="Sengamalay N."/>
            <person name="Ott S."/>
            <person name="Godinez A."/>
            <person name="Nagaraj S."/>
            <person name="Vavikolanu K."/>
            <person name="Nadendla S."/>
            <person name="George J."/>
            <person name="Sichtig H."/>
        </authorList>
    </citation>
    <scope>NUCLEOTIDE SEQUENCE [LARGE SCALE GENOMIC DNA]</scope>
    <source>
        <strain evidence="12">FDAARGOS_311</strain>
    </source>
</reference>
<sequence length="1073" mass="118655">MGMAGTVANGGAPRPSKIPYWRLVFDQKVVTPEIIDFNYEGLGTEESPYVITWLPNDPRNPMAFGSLSKWLYTILVSFVTLTVALVSSAYSGSISQVVIEFQCEEEVAILGISLFVLGFAFGPLLWAPMSEVFGRRNVFSVTFALLTAFNAGAAGSKNIQTLVILRFLAGFFGSSPFGNAGGTIADLFPAAKRGIAISLFAAAPLCGPTIGPVIGGFLGAGAGWRWVEGFLAAFSGVMWLCLIFFLPETYAPVLLRRRAEKLSELSGKVYRSKLDIERGKVALGQALKTALSRPWLMLFREPIVLLLCIYMSIIYGTLYMLFAAYPIVFQQARGWSEGIGGLAFLGILVGMVIAVSLTIPDNLNYAKKCQQANGRLPPEVRLPPSILGGIALPIGLFWFAWTNYPSIHWMASVAAGAPFGFGLVLVFLSVFNYLIDAYTIYAASVLAANSALRSLFGFAFPLFTTYMYENLGIHWASSIPAFLSLACIPFPIVFYLYGVRIRKRCLYAAQAEAFMQRLAAAAQQSQAPPPAKSDVEKGDTAAVADNDNSDDSDSDSLSSVPSRGAIERRASRASKKSARSLARTVTYEENPEREHSGVTLAVVHEFLIGNSPYKVHIGSFGPLKRHIAELNYYAAASGSPCATEAVFEEIPGMSMKHVRMRDGQFDDIPQVGFFAALKNYRKDLALGLLPWTGDDYVEIFDAVVELVKTLGPVLIVVDPLFAPAVDVCRYLRWRHVLLGAGGVKDHVVKWKLSDLMKYPMICSGFKMPMSLWDKLRNIFLGFRFKHELEKCASLKGVNDAREARGIEGPVPFLSHEAKKSSRIILPSWPETDFPLVVPEHMTLCGPILRRYRPMVKEDPELAHWLSKRPTVLVLMDSRFSYDGKQQIEIAKAIQKLLEQELNMQVLWKLKHVEDPAVTREIVKLLGVYIHGKRMRIAKRFVFEIMSLLMSGHVTCLVHHGGANVFHEAVRAEIPQIVLPVWFDAYDYAARVEYLGIGIWGSRRSAPKVSGEELGDALLRVVTASDESHAMRMRAMQVAGQLPFKDGRVVAYERLLEVLSQPWEPPHTRSRSRG</sequence>
<dbReference type="Gene3D" id="1.20.1250.20">
    <property type="entry name" value="MFS general substrate transporter like domains"/>
    <property type="match status" value="1"/>
</dbReference>
<dbReference type="FunFam" id="1.20.1250.20:FF:000266">
    <property type="entry name" value="MFS multidrug transporter, putative"/>
    <property type="match status" value="1"/>
</dbReference>
<feature type="transmembrane region" description="Helical" evidence="9">
    <location>
        <begin position="138"/>
        <end position="155"/>
    </location>
</feature>
<gene>
    <name evidence="11" type="ORF">CAN33_008355</name>
</gene>
<comment type="caution">
    <text evidence="11">The sequence shown here is derived from an EMBL/GenBank/DDBJ whole genome shotgun (WGS) entry which is preliminary data.</text>
</comment>
<dbReference type="Pfam" id="PF07690">
    <property type="entry name" value="MFS_1"/>
    <property type="match status" value="1"/>
</dbReference>
<feature type="transmembrane region" description="Helical" evidence="9">
    <location>
        <begin position="339"/>
        <end position="359"/>
    </location>
</feature>
<feature type="transmembrane region" description="Helical" evidence="9">
    <location>
        <begin position="230"/>
        <end position="251"/>
    </location>
</feature>
<evidence type="ECO:0000256" key="3">
    <source>
        <dbReference type="ARBA" id="ARBA00022475"/>
    </source>
</evidence>
<keyword evidence="3" id="KW-1003">Cell membrane</keyword>
<dbReference type="VEuPathDB" id="FungiDB:An02g03620"/>
<dbReference type="EMBL" id="NKJJ02000003">
    <property type="protein sequence ID" value="TPR09272.1"/>
    <property type="molecule type" value="Genomic_DNA"/>
</dbReference>
<comment type="subcellular location">
    <subcellularLocation>
        <location evidence="1">Cell membrane</location>
        <topology evidence="1">Multi-pass membrane protein</topology>
    </subcellularLocation>
</comment>
<evidence type="ECO:0000259" key="10">
    <source>
        <dbReference type="PROSITE" id="PS50850"/>
    </source>
</evidence>
<feature type="region of interest" description="Disordered" evidence="8">
    <location>
        <begin position="526"/>
        <end position="594"/>
    </location>
</feature>
<feature type="transmembrane region" description="Helical" evidence="9">
    <location>
        <begin position="107"/>
        <end position="126"/>
    </location>
</feature>
<protein>
    <submittedName>
        <fullName evidence="11">Methyltransferase domain family protein</fullName>
    </submittedName>
</protein>
<keyword evidence="6 9" id="KW-0472">Membrane</keyword>
<dbReference type="GO" id="GO:0005886">
    <property type="term" value="C:plasma membrane"/>
    <property type="evidence" value="ECO:0007669"/>
    <property type="project" value="UniProtKB-SubCell"/>
</dbReference>
<evidence type="ECO:0000256" key="7">
    <source>
        <dbReference type="ARBA" id="ARBA00038459"/>
    </source>
</evidence>
<proteinExistence type="inferred from homology"/>
<dbReference type="SUPFAM" id="SSF103473">
    <property type="entry name" value="MFS general substrate transporter"/>
    <property type="match status" value="1"/>
</dbReference>
<dbReference type="VEuPathDB" id="FungiDB:ASPNIDRAFT2_1184711"/>
<dbReference type="InterPro" id="IPR020846">
    <property type="entry name" value="MFS_dom"/>
</dbReference>
<keyword evidence="11" id="KW-0808">Transferase</keyword>
<dbReference type="Gene3D" id="3.40.50.2000">
    <property type="entry name" value="Glycogen Phosphorylase B"/>
    <property type="match status" value="1"/>
</dbReference>
<evidence type="ECO:0000256" key="8">
    <source>
        <dbReference type="SAM" id="MobiDB-lite"/>
    </source>
</evidence>
<dbReference type="GO" id="GO:0022857">
    <property type="term" value="F:transmembrane transporter activity"/>
    <property type="evidence" value="ECO:0007669"/>
    <property type="project" value="InterPro"/>
</dbReference>
<keyword evidence="2" id="KW-0813">Transport</keyword>
<comment type="similarity">
    <text evidence="7">Belongs to the major facilitator superfamily. DHA1 family. Polyamines/proton antiporter (TC 2.A.1.2.16) subfamily.</text>
</comment>
<dbReference type="InterPro" id="IPR036259">
    <property type="entry name" value="MFS_trans_sf"/>
</dbReference>
<keyword evidence="4 9" id="KW-0812">Transmembrane</keyword>
<accession>A0A505IJN6</accession>
<keyword evidence="5 9" id="KW-1133">Transmembrane helix</keyword>
<feature type="domain" description="Major facilitator superfamily (MFS) profile" evidence="10">
    <location>
        <begin position="72"/>
        <end position="504"/>
    </location>
</feature>
<dbReference type="Proteomes" id="UP000197666">
    <property type="component" value="Unassembled WGS sequence"/>
</dbReference>
<evidence type="ECO:0000256" key="5">
    <source>
        <dbReference type="ARBA" id="ARBA00022989"/>
    </source>
</evidence>
<feature type="transmembrane region" description="Helical" evidence="9">
    <location>
        <begin position="303"/>
        <end position="327"/>
    </location>
</feature>
<dbReference type="InterPro" id="IPR011701">
    <property type="entry name" value="MFS"/>
</dbReference>